<keyword evidence="1" id="KW-1133">Transmembrane helix</keyword>
<feature type="transmembrane region" description="Helical" evidence="1">
    <location>
        <begin position="344"/>
        <end position="364"/>
    </location>
</feature>
<dbReference type="InterPro" id="IPR006675">
    <property type="entry name" value="HDIG_dom"/>
</dbReference>
<sequence length="742" mass="84618">MNRRLQVFYEKLGPFYSVFIIAILSGLIALIGYHHVQPRSYDFKVNHVSDVTILAPSTMEDSYQTQLNRQRAREAIADIYVFQEDLLEIERDRLDQFFSYVREWKNRTYTQSQLVELIKDKGPDQSIDLEQIKQYLPEASQSLSFDELSPSLQSVLAQLVFLDPPADLQALIDQLRQDNLRLLLLLDAQDLDLLQDELLQVIKDTMSQELSASQLGQELLNIRTQMAAGSLPLELQQLALNILSYSIKPTLIYSESETKRLKDEAEANVQTSYILQGQVIIQAGHVIKPTNLRQLELYGYLNRQKNSMKIWVFLGLILIHGLLLVRLFYVGFDRSDLDQKSKNLTAYAIILAGALLSIELSQWLQIHHFLYANLLVPMAVFPLLLYTKTNLKHSLLFVLVVHIFAIFVLTNNESQTLVIYVSLFYLLSSLLTVIYILWQGDIKRSFRRQRFFLYTLLGQLFLAIPIMSALSIPVNSKQVLWILASTLLSNLFGFLMWVLLEPYYDQLLSSRSPMTLNQLANLNHPLLKRLIEKAPGTYHHSMMVANLAANAVEAIGGDSLLTRVAAYYHDVGKTIHPLFFVENLSGGIESPHQMLTPQESSQVIIDHVTEGVILLQEEGLPQSIIDICQQHHGTTSTQYFYYQAKEADPTVEEADFRYPGPIPQTKEAAITMIADSMEAASRTLKHYDQTAIETLLDQIIQSKLKDGQFADCHLTADELLKVRQSIIKGIASMYHTRIEYPH</sequence>
<evidence type="ECO:0000256" key="1">
    <source>
        <dbReference type="SAM" id="Phobius"/>
    </source>
</evidence>
<feature type="transmembrane region" description="Helical" evidence="1">
    <location>
        <begin position="12"/>
        <end position="33"/>
    </location>
</feature>
<dbReference type="Pfam" id="PF01966">
    <property type="entry name" value="HD"/>
    <property type="match status" value="1"/>
</dbReference>
<reference evidence="3" key="1">
    <citation type="submission" date="2023-05" db="EMBL/GenBank/DDBJ databases">
        <title>Cataloging the Phylogenetic Diversity of Human Bladder Bacteria.</title>
        <authorList>
            <person name="Du J."/>
        </authorList>
    </citation>
    <scope>NUCLEOTIDE SEQUENCE</scope>
    <source>
        <strain evidence="3">UMB1231</strain>
    </source>
</reference>
<name>A0AAJ1V446_9LACT</name>
<feature type="transmembrane region" description="Helical" evidence="1">
    <location>
        <begin position="478"/>
        <end position="500"/>
    </location>
</feature>
<evidence type="ECO:0000313" key="3">
    <source>
        <dbReference type="EMBL" id="MDK7187981.1"/>
    </source>
</evidence>
<dbReference type="CDD" id="cd00077">
    <property type="entry name" value="HDc"/>
    <property type="match status" value="1"/>
</dbReference>
<feature type="transmembrane region" description="Helical" evidence="1">
    <location>
        <begin position="451"/>
        <end position="472"/>
    </location>
</feature>
<dbReference type="InterPro" id="IPR006674">
    <property type="entry name" value="HD_domain"/>
</dbReference>
<evidence type="ECO:0000313" key="4">
    <source>
        <dbReference type="Proteomes" id="UP001229251"/>
    </source>
</evidence>
<proteinExistence type="predicted"/>
<keyword evidence="1" id="KW-0472">Membrane</keyword>
<dbReference type="Pfam" id="PF07697">
    <property type="entry name" value="7TMR-HDED"/>
    <property type="match status" value="1"/>
</dbReference>
<dbReference type="SUPFAM" id="SSF109604">
    <property type="entry name" value="HD-domain/PDEase-like"/>
    <property type="match status" value="1"/>
</dbReference>
<feature type="transmembrane region" description="Helical" evidence="1">
    <location>
        <begin position="417"/>
        <end position="439"/>
    </location>
</feature>
<dbReference type="NCBIfam" id="TIGR00277">
    <property type="entry name" value="HDIG"/>
    <property type="match status" value="1"/>
</dbReference>
<dbReference type="PANTHER" id="PTHR36442">
    <property type="entry name" value="CYCLIC-DI-AMP PHOSPHODIESTERASE PGPH"/>
    <property type="match status" value="1"/>
</dbReference>
<dbReference type="Proteomes" id="UP001229251">
    <property type="component" value="Unassembled WGS sequence"/>
</dbReference>
<comment type="caution">
    <text evidence="3">The sequence shown here is derived from an EMBL/GenBank/DDBJ whole genome shotgun (WGS) entry which is preliminary data.</text>
</comment>
<feature type="transmembrane region" description="Helical" evidence="1">
    <location>
        <begin position="394"/>
        <end position="411"/>
    </location>
</feature>
<protein>
    <submittedName>
        <fullName evidence="3">HDIG domain-containing protein</fullName>
    </submittedName>
</protein>
<feature type="transmembrane region" description="Helical" evidence="1">
    <location>
        <begin position="370"/>
        <end position="387"/>
    </location>
</feature>
<feature type="transmembrane region" description="Helical" evidence="1">
    <location>
        <begin position="310"/>
        <end position="332"/>
    </location>
</feature>
<dbReference type="RefSeq" id="WP_285066417.1">
    <property type="nucleotide sequence ID" value="NZ_JASOOE010000019.1"/>
</dbReference>
<gene>
    <name evidence="3" type="ORF">QP433_08295</name>
</gene>
<keyword evidence="1" id="KW-0812">Transmembrane</keyword>
<dbReference type="InterPro" id="IPR011624">
    <property type="entry name" value="Metal-dep_PHydrolase_7TM_extra"/>
</dbReference>
<evidence type="ECO:0000259" key="2">
    <source>
        <dbReference type="SMART" id="SM00471"/>
    </source>
</evidence>
<feature type="domain" description="HD/PDEase" evidence="2">
    <location>
        <begin position="533"/>
        <end position="689"/>
    </location>
</feature>
<dbReference type="InterPro" id="IPR003607">
    <property type="entry name" value="HD/PDEase_dom"/>
</dbReference>
<dbReference type="Gene3D" id="1.10.3210.10">
    <property type="entry name" value="Hypothetical protein af1432"/>
    <property type="match status" value="1"/>
</dbReference>
<dbReference type="EMBL" id="JASOOE010000019">
    <property type="protein sequence ID" value="MDK7187981.1"/>
    <property type="molecule type" value="Genomic_DNA"/>
</dbReference>
<dbReference type="PANTHER" id="PTHR36442:SF1">
    <property type="entry name" value="CYCLIC-DI-AMP PHOSPHODIESTERASE PGPH"/>
    <property type="match status" value="1"/>
</dbReference>
<accession>A0AAJ1V446</accession>
<dbReference type="InterPro" id="IPR052722">
    <property type="entry name" value="PgpH_phosphodiesterase"/>
</dbReference>
<dbReference type="SMART" id="SM00471">
    <property type="entry name" value="HDc"/>
    <property type="match status" value="1"/>
</dbReference>
<dbReference type="AlphaFoldDB" id="A0AAJ1V446"/>
<organism evidence="3 4">
    <name type="scientific">Facklamia hominis</name>
    <dbReference type="NCBI Taxonomy" id="178214"/>
    <lineage>
        <taxon>Bacteria</taxon>
        <taxon>Bacillati</taxon>
        <taxon>Bacillota</taxon>
        <taxon>Bacilli</taxon>
        <taxon>Lactobacillales</taxon>
        <taxon>Aerococcaceae</taxon>
        <taxon>Facklamia</taxon>
    </lineage>
</organism>